<organism evidence="1 2">
    <name type="scientific">Domibacillus iocasae</name>
    <dbReference type="NCBI Taxonomy" id="1714016"/>
    <lineage>
        <taxon>Bacteria</taxon>
        <taxon>Bacillati</taxon>
        <taxon>Bacillota</taxon>
        <taxon>Bacilli</taxon>
        <taxon>Bacillales</taxon>
        <taxon>Bacillaceae</taxon>
        <taxon>Domibacillus</taxon>
    </lineage>
</organism>
<dbReference type="InterPro" id="IPR036422">
    <property type="entry name" value="RuBisCO_lsu_N_sf"/>
</dbReference>
<gene>
    <name evidence="1" type="ORF">BA724_00095</name>
</gene>
<dbReference type="Gene3D" id="3.30.70.150">
    <property type="entry name" value="RuBisCO large subunit, N-terminal domain"/>
    <property type="match status" value="1"/>
</dbReference>
<dbReference type="GO" id="GO:0016984">
    <property type="term" value="F:ribulose-bisphosphate carboxylase activity"/>
    <property type="evidence" value="ECO:0007669"/>
    <property type="project" value="InterPro"/>
</dbReference>
<comment type="caution">
    <text evidence="1">The sequence shown here is derived from an EMBL/GenBank/DDBJ whole genome shotgun (WGS) entry which is preliminary data.</text>
</comment>
<dbReference type="STRING" id="1714016.BA724_00095"/>
<dbReference type="GO" id="GO:0015977">
    <property type="term" value="P:carbon fixation"/>
    <property type="evidence" value="ECO:0007669"/>
    <property type="project" value="InterPro"/>
</dbReference>
<dbReference type="SUPFAM" id="SSF54966">
    <property type="entry name" value="RuBisCO, large subunit, small (N-terminal) domain"/>
    <property type="match status" value="1"/>
</dbReference>
<protein>
    <submittedName>
        <fullName evidence="1">Uncharacterized protein</fullName>
    </submittedName>
</protein>
<dbReference type="Proteomes" id="UP000095658">
    <property type="component" value="Unassembled WGS sequence"/>
</dbReference>
<keyword evidence="2" id="KW-1185">Reference proteome</keyword>
<proteinExistence type="predicted"/>
<reference evidence="1 2" key="1">
    <citation type="submission" date="2016-06" db="EMBL/GenBank/DDBJ databases">
        <title>Domibacillus iocasae genome sequencing.</title>
        <authorList>
            <person name="Verma A."/>
            <person name="Pal Y."/>
            <person name="Ojha A.K."/>
            <person name="Krishnamurthi S."/>
        </authorList>
    </citation>
    <scope>NUCLEOTIDE SEQUENCE [LARGE SCALE GENOMIC DNA]</scope>
    <source>
        <strain evidence="1 2">DSM 29979</strain>
    </source>
</reference>
<accession>A0A1E7DTZ5</accession>
<dbReference type="AlphaFoldDB" id="A0A1E7DTZ5"/>
<dbReference type="RefSeq" id="WP_069936665.1">
    <property type="nucleotide sequence ID" value="NZ_MAMP01000001.1"/>
</dbReference>
<name>A0A1E7DTZ5_9BACI</name>
<dbReference type="EMBL" id="MAMP01000001">
    <property type="protein sequence ID" value="OES46499.1"/>
    <property type="molecule type" value="Genomic_DNA"/>
</dbReference>
<sequence>MKGSQRIVFLTKKAHFKKSRSIALELTIGSWTDLPFLEQEQLKYHKSRVLSIRETGIETAYGREANIEIAYFATNFSADLAAILVTVFGKLPLDGAATHLKRRSF</sequence>
<evidence type="ECO:0000313" key="2">
    <source>
        <dbReference type="Proteomes" id="UP000095658"/>
    </source>
</evidence>
<evidence type="ECO:0000313" key="1">
    <source>
        <dbReference type="EMBL" id="OES46499.1"/>
    </source>
</evidence>